<evidence type="ECO:0000313" key="1">
    <source>
        <dbReference type="EMBL" id="KKL63282.1"/>
    </source>
</evidence>
<dbReference type="EMBL" id="LAZR01028225">
    <property type="protein sequence ID" value="KKL63282.1"/>
    <property type="molecule type" value="Genomic_DNA"/>
</dbReference>
<gene>
    <name evidence="1" type="ORF">LCGC14_2176670</name>
</gene>
<accession>A0A0F9GJC8</accession>
<protein>
    <submittedName>
        <fullName evidence="1">Uncharacterized protein</fullName>
    </submittedName>
</protein>
<dbReference type="AlphaFoldDB" id="A0A0F9GJC8"/>
<reference evidence="1" key="1">
    <citation type="journal article" date="2015" name="Nature">
        <title>Complex archaea that bridge the gap between prokaryotes and eukaryotes.</title>
        <authorList>
            <person name="Spang A."/>
            <person name="Saw J.H."/>
            <person name="Jorgensen S.L."/>
            <person name="Zaremba-Niedzwiedzka K."/>
            <person name="Martijn J."/>
            <person name="Lind A.E."/>
            <person name="van Eijk R."/>
            <person name="Schleper C."/>
            <person name="Guy L."/>
            <person name="Ettema T.J."/>
        </authorList>
    </citation>
    <scope>NUCLEOTIDE SEQUENCE</scope>
</reference>
<organism evidence="1">
    <name type="scientific">marine sediment metagenome</name>
    <dbReference type="NCBI Taxonomy" id="412755"/>
    <lineage>
        <taxon>unclassified sequences</taxon>
        <taxon>metagenomes</taxon>
        <taxon>ecological metagenomes</taxon>
    </lineage>
</organism>
<proteinExistence type="predicted"/>
<name>A0A0F9GJC8_9ZZZZ</name>
<comment type="caution">
    <text evidence="1">The sequence shown here is derived from an EMBL/GenBank/DDBJ whole genome shotgun (WGS) entry which is preliminary data.</text>
</comment>
<sequence>MTKDIKISEFDKFLNKGKIVQDTIEKSSETVEKSSDVIDKSIKLFESIESIISKIEGFVFNNDKKKVESNDKSKYEKYVNSNNQNNVVLTPQLTADIYKKVKFYLEAGVQNKLTAENMLEYWNKREKMIIAEFNNLVNGA</sequence>